<keyword evidence="2" id="KW-1185">Reference proteome</keyword>
<organism evidence="1 2">
    <name type="scientific">Catharanthus roseus</name>
    <name type="common">Madagascar periwinkle</name>
    <name type="synonym">Vinca rosea</name>
    <dbReference type="NCBI Taxonomy" id="4058"/>
    <lineage>
        <taxon>Eukaryota</taxon>
        <taxon>Viridiplantae</taxon>
        <taxon>Streptophyta</taxon>
        <taxon>Embryophyta</taxon>
        <taxon>Tracheophyta</taxon>
        <taxon>Spermatophyta</taxon>
        <taxon>Magnoliopsida</taxon>
        <taxon>eudicotyledons</taxon>
        <taxon>Gunneridae</taxon>
        <taxon>Pentapetalae</taxon>
        <taxon>asterids</taxon>
        <taxon>lamiids</taxon>
        <taxon>Gentianales</taxon>
        <taxon>Apocynaceae</taxon>
        <taxon>Rauvolfioideae</taxon>
        <taxon>Vinceae</taxon>
        <taxon>Catharanthinae</taxon>
        <taxon>Catharanthus</taxon>
    </lineage>
</organism>
<accession>A0ACC0A143</accession>
<comment type="caution">
    <text evidence="1">The sequence shown here is derived from an EMBL/GenBank/DDBJ whole genome shotgun (WGS) entry which is preliminary data.</text>
</comment>
<reference evidence="2" key="1">
    <citation type="journal article" date="2023" name="Nat. Plants">
        <title>Single-cell RNA sequencing provides a high-resolution roadmap for understanding the multicellular compartmentation of specialized metabolism.</title>
        <authorList>
            <person name="Sun S."/>
            <person name="Shen X."/>
            <person name="Li Y."/>
            <person name="Li Y."/>
            <person name="Wang S."/>
            <person name="Li R."/>
            <person name="Zhang H."/>
            <person name="Shen G."/>
            <person name="Guo B."/>
            <person name="Wei J."/>
            <person name="Xu J."/>
            <person name="St-Pierre B."/>
            <person name="Chen S."/>
            <person name="Sun C."/>
        </authorList>
    </citation>
    <scope>NUCLEOTIDE SEQUENCE [LARGE SCALE GENOMIC DNA]</scope>
</reference>
<dbReference type="Proteomes" id="UP001060085">
    <property type="component" value="Linkage Group LG07"/>
</dbReference>
<proteinExistence type="predicted"/>
<evidence type="ECO:0000313" key="2">
    <source>
        <dbReference type="Proteomes" id="UP001060085"/>
    </source>
</evidence>
<gene>
    <name evidence="1" type="ORF">M9H77_30980</name>
</gene>
<evidence type="ECO:0000313" key="1">
    <source>
        <dbReference type="EMBL" id="KAI5653793.1"/>
    </source>
</evidence>
<name>A0ACC0A143_CATRO</name>
<protein>
    <submittedName>
        <fullName evidence="1">Uncharacterized protein</fullName>
    </submittedName>
</protein>
<sequence length="110" mass="12741">MNLNETLRSMQQSIEGLARQFHSVARYVEELKSTAVNGSRPSRYSQTRTHTLRGCKRVQTLKVLSDLDPYPYSETWTQIRTHTLQRLVGPSPSTKEALFTTEEEKKREND</sequence>
<dbReference type="EMBL" id="CM044707">
    <property type="protein sequence ID" value="KAI5653793.1"/>
    <property type="molecule type" value="Genomic_DNA"/>
</dbReference>